<dbReference type="EMBL" id="JBICRM010000002">
    <property type="protein sequence ID" value="MFG1702157.1"/>
    <property type="molecule type" value="Genomic_DNA"/>
</dbReference>
<organism evidence="4 5">
    <name type="scientific">Nonomuraea marmarensis</name>
    <dbReference type="NCBI Taxonomy" id="3351344"/>
    <lineage>
        <taxon>Bacteria</taxon>
        <taxon>Bacillati</taxon>
        <taxon>Actinomycetota</taxon>
        <taxon>Actinomycetes</taxon>
        <taxon>Streptosporangiales</taxon>
        <taxon>Streptosporangiaceae</taxon>
        <taxon>Nonomuraea</taxon>
    </lineage>
</organism>
<proteinExistence type="predicted"/>
<feature type="signal peptide" evidence="3">
    <location>
        <begin position="1"/>
        <end position="23"/>
    </location>
</feature>
<keyword evidence="1 3" id="KW-0732">Signal</keyword>
<name>A0ABW7A761_9ACTN</name>
<evidence type="ECO:0000256" key="2">
    <source>
        <dbReference type="SAM" id="MobiDB-lite"/>
    </source>
</evidence>
<keyword evidence="5" id="KW-1185">Reference proteome</keyword>
<evidence type="ECO:0000313" key="4">
    <source>
        <dbReference type="EMBL" id="MFG1702157.1"/>
    </source>
</evidence>
<dbReference type="InterPro" id="IPR006059">
    <property type="entry name" value="SBP"/>
</dbReference>
<comment type="caution">
    <text evidence="4">The sequence shown here is derived from an EMBL/GenBank/DDBJ whole genome shotgun (WGS) entry which is preliminary data.</text>
</comment>
<feature type="chain" id="PRO_5046520150" evidence="3">
    <location>
        <begin position="24"/>
        <end position="370"/>
    </location>
</feature>
<evidence type="ECO:0000313" key="5">
    <source>
        <dbReference type="Proteomes" id="UP001603978"/>
    </source>
</evidence>
<reference evidence="4 5" key="1">
    <citation type="submission" date="2024-10" db="EMBL/GenBank/DDBJ databases">
        <authorList>
            <person name="Topkara A.R."/>
            <person name="Saygin H."/>
        </authorList>
    </citation>
    <scope>NUCLEOTIDE SEQUENCE [LARGE SCALE GENOMIC DNA]</scope>
    <source>
        <strain evidence="4 5">M3C6</strain>
    </source>
</reference>
<evidence type="ECO:0000256" key="3">
    <source>
        <dbReference type="SAM" id="SignalP"/>
    </source>
</evidence>
<gene>
    <name evidence="4" type="ORF">ACFLIM_03100</name>
</gene>
<dbReference type="RefSeq" id="WP_393161644.1">
    <property type="nucleotide sequence ID" value="NZ_JBICRM010000002.1"/>
</dbReference>
<feature type="compositionally biased region" description="Pro residues" evidence="2">
    <location>
        <begin position="26"/>
        <end position="36"/>
    </location>
</feature>
<feature type="region of interest" description="Disordered" evidence="2">
    <location>
        <begin position="21"/>
        <end position="44"/>
    </location>
</feature>
<protein>
    <submittedName>
        <fullName evidence="4">Extracellular solute-binding protein</fullName>
    </submittedName>
</protein>
<sequence length="370" mass="40782">MNRRRTYAMGLVASALVAGMGAARPTPTPTPTPSPTPSATQSDGTLQILTYRGYAEYGGTSPKVNWVGSFEKETGCRIARLDTVQTAEEMAARVNERPYDVVSAGPVLAANLIEAKQVQAIDPAKVTGYDDIDERFRDMSTVSGKVYGVPYLWGYHEFIYDSTRVRGNLQQAFESDRVALEDSPLTIADAALAAGSVDDPFELTKTQLDRAMTLLERHKDRTYWKYPIDLVKGFATGALDYAQATPYYRLLLQKAGKPVKALETRETTGWVDSWMLGANLPETTCAYRWLNWVTDPDAQRDAAAWAGLAPANDKACKGRAKEMCETYGVGKDKSLDRITFAVRPPGGCRAEDGECTDYAAWTARWRELAQ</sequence>
<dbReference type="PANTHER" id="PTHR30222">
    <property type="entry name" value="SPERMIDINE/PUTRESCINE-BINDING PERIPLASMIC PROTEIN"/>
    <property type="match status" value="1"/>
</dbReference>
<dbReference type="PANTHER" id="PTHR30222:SF18">
    <property type="entry name" value="BIFUNCTIONAL POLYHYDROXYBUTYRATE SYNTHASE _ ABC TRANSPORTER PERIPLASMIC BINDING PROTEIN-RELATED"/>
    <property type="match status" value="1"/>
</dbReference>
<accession>A0ABW7A761</accession>
<dbReference type="Gene3D" id="3.40.190.10">
    <property type="entry name" value="Periplasmic binding protein-like II"/>
    <property type="match status" value="2"/>
</dbReference>
<evidence type="ECO:0000256" key="1">
    <source>
        <dbReference type="ARBA" id="ARBA00022729"/>
    </source>
</evidence>
<dbReference type="Proteomes" id="UP001603978">
    <property type="component" value="Unassembled WGS sequence"/>
</dbReference>
<dbReference type="SUPFAM" id="SSF53850">
    <property type="entry name" value="Periplasmic binding protein-like II"/>
    <property type="match status" value="1"/>
</dbReference>
<dbReference type="Pfam" id="PF13416">
    <property type="entry name" value="SBP_bac_8"/>
    <property type="match status" value="1"/>
</dbReference>